<feature type="compositionally biased region" description="Basic residues" evidence="7">
    <location>
        <begin position="145"/>
        <end position="189"/>
    </location>
</feature>
<gene>
    <name evidence="9" type="ORF">PMEA_00006638</name>
</gene>
<organism evidence="9 10">
    <name type="scientific">Pocillopora meandrina</name>
    <dbReference type="NCBI Taxonomy" id="46732"/>
    <lineage>
        <taxon>Eukaryota</taxon>
        <taxon>Metazoa</taxon>
        <taxon>Cnidaria</taxon>
        <taxon>Anthozoa</taxon>
        <taxon>Hexacorallia</taxon>
        <taxon>Scleractinia</taxon>
        <taxon>Astrocoeniina</taxon>
        <taxon>Pocilloporidae</taxon>
        <taxon>Pocillopora</taxon>
    </lineage>
</organism>
<keyword evidence="10" id="KW-1185">Reference proteome</keyword>
<dbReference type="Pfam" id="PF13917">
    <property type="entry name" value="zf-CCHC_3"/>
    <property type="match status" value="1"/>
</dbReference>
<comment type="caution">
    <text evidence="9">The sequence shown here is derived from an EMBL/GenBank/DDBJ whole genome shotgun (WGS) entry which is preliminary data.</text>
</comment>
<proteinExistence type="predicted"/>
<protein>
    <recommendedName>
        <fullName evidence="5">Protein SREK1IP1</fullName>
    </recommendedName>
</protein>
<evidence type="ECO:0000313" key="10">
    <source>
        <dbReference type="Proteomes" id="UP001159428"/>
    </source>
</evidence>
<comment type="function">
    <text evidence="4">Possible splicing regulator involved in the control of cellular survival.</text>
</comment>
<dbReference type="PANTHER" id="PTHR31437">
    <property type="entry name" value="SREK1IP1 FAMILY MEMBER"/>
    <property type="match status" value="1"/>
</dbReference>
<dbReference type="GO" id="GO:0003676">
    <property type="term" value="F:nucleic acid binding"/>
    <property type="evidence" value="ECO:0007669"/>
    <property type="project" value="InterPro"/>
</dbReference>
<name>A0AAU9WKQ3_9CNID</name>
<evidence type="ECO:0000256" key="7">
    <source>
        <dbReference type="SAM" id="MobiDB-lite"/>
    </source>
</evidence>
<dbReference type="Proteomes" id="UP001159428">
    <property type="component" value="Unassembled WGS sequence"/>
</dbReference>
<feature type="region of interest" description="Disordered" evidence="7">
    <location>
        <begin position="50"/>
        <end position="195"/>
    </location>
</feature>
<dbReference type="PANTHER" id="PTHR31437:SF1">
    <property type="entry name" value="PROTEIN SREK1IP1"/>
    <property type="match status" value="1"/>
</dbReference>
<dbReference type="InterPro" id="IPR001878">
    <property type="entry name" value="Znf_CCHC"/>
</dbReference>
<keyword evidence="2 6" id="KW-0863">Zinc-finger</keyword>
<evidence type="ECO:0000256" key="3">
    <source>
        <dbReference type="ARBA" id="ARBA00022833"/>
    </source>
</evidence>
<dbReference type="GO" id="GO:0008270">
    <property type="term" value="F:zinc ion binding"/>
    <property type="evidence" value="ECO:0007669"/>
    <property type="project" value="UniProtKB-KW"/>
</dbReference>
<feature type="domain" description="CCHC-type" evidence="8">
    <location>
        <begin position="23"/>
        <end position="38"/>
    </location>
</feature>
<feature type="non-terminal residue" evidence="9">
    <location>
        <position position="1"/>
    </location>
</feature>
<evidence type="ECO:0000256" key="2">
    <source>
        <dbReference type="ARBA" id="ARBA00022771"/>
    </source>
</evidence>
<feature type="compositionally biased region" description="Basic residues" evidence="7">
    <location>
        <begin position="82"/>
        <end position="92"/>
    </location>
</feature>
<evidence type="ECO:0000256" key="5">
    <source>
        <dbReference type="ARBA" id="ARBA00039180"/>
    </source>
</evidence>
<dbReference type="PROSITE" id="PS50158">
    <property type="entry name" value="ZF_CCHC"/>
    <property type="match status" value="1"/>
</dbReference>
<reference evidence="9 10" key="1">
    <citation type="submission" date="2022-05" db="EMBL/GenBank/DDBJ databases">
        <authorList>
            <consortium name="Genoscope - CEA"/>
            <person name="William W."/>
        </authorList>
    </citation>
    <scope>NUCLEOTIDE SEQUENCE [LARGE SCALE GENOMIC DNA]</scope>
</reference>
<keyword evidence="1" id="KW-0479">Metal-binding</keyword>
<feature type="compositionally biased region" description="Basic and acidic residues" evidence="7">
    <location>
        <begin position="93"/>
        <end position="110"/>
    </location>
</feature>
<evidence type="ECO:0000259" key="8">
    <source>
        <dbReference type="PROSITE" id="PS50158"/>
    </source>
</evidence>
<dbReference type="AlphaFoldDB" id="A0AAU9WKQ3"/>
<accession>A0AAU9WKQ3</accession>
<keyword evidence="3" id="KW-0862">Zinc</keyword>
<evidence type="ECO:0000313" key="9">
    <source>
        <dbReference type="EMBL" id="CAH3116817.1"/>
    </source>
</evidence>
<feature type="compositionally biased region" description="Low complexity" evidence="7">
    <location>
        <begin position="67"/>
        <end position="78"/>
    </location>
</feature>
<evidence type="ECO:0000256" key="1">
    <source>
        <dbReference type="ARBA" id="ARBA00022723"/>
    </source>
</evidence>
<sequence>LLPSPDLIGRLTNQNNESQRTGCKKCGYSGHLTFQCRNFVRVDPKKDVVVDVSSTSSEEEDSDKEISVSSTTTPTSSDSDSKRKKSQRRKTVKERSQSLERALKQRDVPRQRAASYSPPALKRAKRSHSVTTDETDKSDDDSDSHKRKRKRKKISKHQKKEQPRSKHRKSHKHKEKKKSRRKKSRKRHKATSESE</sequence>
<dbReference type="EMBL" id="CALNXJ010000015">
    <property type="protein sequence ID" value="CAH3116817.1"/>
    <property type="molecule type" value="Genomic_DNA"/>
</dbReference>
<evidence type="ECO:0000256" key="6">
    <source>
        <dbReference type="PROSITE-ProRule" id="PRU00047"/>
    </source>
</evidence>
<evidence type="ECO:0000256" key="4">
    <source>
        <dbReference type="ARBA" id="ARBA00037746"/>
    </source>
</evidence>